<organism evidence="2 3">
    <name type="scientific">Chryseobacterium kimseyorum</name>
    <dbReference type="NCBI Taxonomy" id="2984028"/>
    <lineage>
        <taxon>Bacteria</taxon>
        <taxon>Pseudomonadati</taxon>
        <taxon>Bacteroidota</taxon>
        <taxon>Flavobacteriia</taxon>
        <taxon>Flavobacteriales</taxon>
        <taxon>Weeksellaceae</taxon>
        <taxon>Chryseobacterium group</taxon>
        <taxon>Chryseobacterium</taxon>
    </lineage>
</organism>
<evidence type="ECO:0000313" key="3">
    <source>
        <dbReference type="Proteomes" id="UP001163731"/>
    </source>
</evidence>
<name>A0ABT3I0M1_9FLAO</name>
<comment type="caution">
    <text evidence="2">The sequence shown here is derived from an EMBL/GenBank/DDBJ whole genome shotgun (WGS) entry which is preliminary data.</text>
</comment>
<gene>
    <name evidence="2" type="ORF">OMO38_13925</name>
</gene>
<keyword evidence="3" id="KW-1185">Reference proteome</keyword>
<accession>A0ABT3I0M1</accession>
<reference evidence="2" key="1">
    <citation type="submission" date="2022-10" db="EMBL/GenBank/DDBJ databases">
        <title>Chryseobacterium babae sp. nov. isolated from the gut of the beetle Oryctes rhinoceros, and Chryseobacterium kimseyorum sp. nov., isolated from a stick insect rearing cage.</title>
        <authorList>
            <person name="Shelomi M."/>
            <person name="Han C.-J."/>
            <person name="Chen W.-M."/>
            <person name="Chen H.-K."/>
            <person name="Liaw S.-J."/>
            <person name="Muhle E."/>
            <person name="Clermont D."/>
        </authorList>
    </citation>
    <scope>NUCLEOTIDE SEQUENCE</scope>
    <source>
        <strain evidence="2">09-1422</strain>
    </source>
</reference>
<feature type="transmembrane region" description="Helical" evidence="1">
    <location>
        <begin position="43"/>
        <end position="64"/>
    </location>
</feature>
<sequence>MTNRSTYFKMTFIPISAGLFAGILVFGLFDIDFSDREALKNLLLKSLVIAVGTGLILGILNMFFKIGNFQKKGNS</sequence>
<keyword evidence="1" id="KW-0472">Membrane</keyword>
<evidence type="ECO:0000313" key="2">
    <source>
        <dbReference type="EMBL" id="MCW3169620.1"/>
    </source>
</evidence>
<evidence type="ECO:0000256" key="1">
    <source>
        <dbReference type="SAM" id="Phobius"/>
    </source>
</evidence>
<feature type="transmembrane region" description="Helical" evidence="1">
    <location>
        <begin position="12"/>
        <end position="31"/>
    </location>
</feature>
<keyword evidence="1" id="KW-0812">Transmembrane</keyword>
<dbReference type="RefSeq" id="WP_264750806.1">
    <property type="nucleotide sequence ID" value="NZ_JAPDHW010000009.1"/>
</dbReference>
<keyword evidence="1" id="KW-1133">Transmembrane helix</keyword>
<protein>
    <submittedName>
        <fullName evidence="2">Uncharacterized protein</fullName>
    </submittedName>
</protein>
<proteinExistence type="predicted"/>
<dbReference type="EMBL" id="JAPDHW010000009">
    <property type="protein sequence ID" value="MCW3169620.1"/>
    <property type="molecule type" value="Genomic_DNA"/>
</dbReference>
<dbReference type="Proteomes" id="UP001163731">
    <property type="component" value="Unassembled WGS sequence"/>
</dbReference>